<dbReference type="Proteomes" id="UP000176336">
    <property type="component" value="Unassembled WGS sequence"/>
</dbReference>
<dbReference type="InterPro" id="IPR002871">
    <property type="entry name" value="NIF_FeS_clus_asmbl_NifU_N"/>
</dbReference>
<dbReference type="GO" id="GO:0051536">
    <property type="term" value="F:iron-sulfur cluster binding"/>
    <property type="evidence" value="ECO:0007669"/>
    <property type="project" value="InterPro"/>
</dbReference>
<sequence length="122" mass="13427">MDLTQEIILQHGRSSPFKKKLKNPTLSAELDNPMCGDTVIIELEIVKGRLVDASFSGEGCLISQASASLLVGEVKRIKKLSEIKKFNQDLVLKLLGIPLTLSRVQCAVLSLEVLKKVIKEKV</sequence>
<dbReference type="GO" id="GO:0005506">
    <property type="term" value="F:iron ion binding"/>
    <property type="evidence" value="ECO:0007669"/>
    <property type="project" value="InterPro"/>
</dbReference>
<dbReference type="CDD" id="cd06664">
    <property type="entry name" value="IscU_like"/>
    <property type="match status" value="1"/>
</dbReference>
<dbReference type="SUPFAM" id="SSF82649">
    <property type="entry name" value="SufE/NifU"/>
    <property type="match status" value="1"/>
</dbReference>
<dbReference type="EMBL" id="MFCR01000001">
    <property type="protein sequence ID" value="OGE19798.1"/>
    <property type="molecule type" value="Genomic_DNA"/>
</dbReference>
<dbReference type="AlphaFoldDB" id="A0A1F5ITW2"/>
<accession>A0A1F5ITW2</accession>
<dbReference type="GO" id="GO:0016226">
    <property type="term" value="P:iron-sulfur cluster assembly"/>
    <property type="evidence" value="ECO:0007669"/>
    <property type="project" value="InterPro"/>
</dbReference>
<name>A0A1F5ITW2_9BACT</name>
<protein>
    <recommendedName>
        <fullName evidence="1">NIF system FeS cluster assembly NifU N-terminal domain-containing protein</fullName>
    </recommendedName>
</protein>
<evidence type="ECO:0000313" key="3">
    <source>
        <dbReference type="Proteomes" id="UP000176336"/>
    </source>
</evidence>
<organism evidence="2 3">
    <name type="scientific">Candidatus Daviesbacteria bacterium RIFCSPHIGHO2_01_FULL_41_23</name>
    <dbReference type="NCBI Taxonomy" id="1797764"/>
    <lineage>
        <taxon>Bacteria</taxon>
        <taxon>Candidatus Daviesiibacteriota</taxon>
    </lineage>
</organism>
<dbReference type="Pfam" id="PF01592">
    <property type="entry name" value="NifU_N"/>
    <property type="match status" value="1"/>
</dbReference>
<feature type="domain" description="NIF system FeS cluster assembly NifU N-terminal" evidence="1">
    <location>
        <begin position="26"/>
        <end position="119"/>
    </location>
</feature>
<dbReference type="Gene3D" id="3.90.1010.10">
    <property type="match status" value="1"/>
</dbReference>
<evidence type="ECO:0000259" key="1">
    <source>
        <dbReference type="Pfam" id="PF01592"/>
    </source>
</evidence>
<proteinExistence type="predicted"/>
<evidence type="ECO:0000313" key="2">
    <source>
        <dbReference type="EMBL" id="OGE19798.1"/>
    </source>
</evidence>
<gene>
    <name evidence="2" type="ORF">A2871_02330</name>
</gene>
<reference evidence="2 3" key="1">
    <citation type="journal article" date="2016" name="Nat. Commun.">
        <title>Thousands of microbial genomes shed light on interconnected biogeochemical processes in an aquifer system.</title>
        <authorList>
            <person name="Anantharaman K."/>
            <person name="Brown C.T."/>
            <person name="Hug L.A."/>
            <person name="Sharon I."/>
            <person name="Castelle C.J."/>
            <person name="Probst A.J."/>
            <person name="Thomas B.C."/>
            <person name="Singh A."/>
            <person name="Wilkins M.J."/>
            <person name="Karaoz U."/>
            <person name="Brodie E.L."/>
            <person name="Williams K.H."/>
            <person name="Hubbard S.S."/>
            <person name="Banfield J.F."/>
        </authorList>
    </citation>
    <scope>NUCLEOTIDE SEQUENCE [LARGE SCALE GENOMIC DNA]</scope>
</reference>
<comment type="caution">
    <text evidence="2">The sequence shown here is derived from an EMBL/GenBank/DDBJ whole genome shotgun (WGS) entry which is preliminary data.</text>
</comment>